<feature type="domain" description="Glutamine amidotransferase type-2" evidence="2">
    <location>
        <begin position="2"/>
        <end position="269"/>
    </location>
</feature>
<dbReference type="EMBL" id="CP097635">
    <property type="protein sequence ID" value="URI06150.1"/>
    <property type="molecule type" value="Genomic_DNA"/>
</dbReference>
<dbReference type="SUPFAM" id="SSF56235">
    <property type="entry name" value="N-terminal nucleophile aminohydrolases (Ntn hydrolases)"/>
    <property type="match status" value="1"/>
</dbReference>
<evidence type="ECO:0000256" key="1">
    <source>
        <dbReference type="ARBA" id="ARBA00022962"/>
    </source>
</evidence>
<dbReference type="InterPro" id="IPR017932">
    <property type="entry name" value="GATase_2_dom"/>
</dbReference>
<name>A0ABY4S1T9_AQUTE</name>
<dbReference type="InterPro" id="IPR026869">
    <property type="entry name" value="EgtC-like"/>
</dbReference>
<dbReference type="InterPro" id="IPR029055">
    <property type="entry name" value="Ntn_hydrolases_N"/>
</dbReference>
<dbReference type="PANTHER" id="PTHR42824:SF1">
    <property type="entry name" value="GLUTAMINE AMIDOTRANSFERASE YAFJ-RELATED"/>
    <property type="match status" value="1"/>
</dbReference>
<dbReference type="PANTHER" id="PTHR42824">
    <property type="entry name" value="GLUTAMINE AMIDOTRANSFERASE"/>
    <property type="match status" value="1"/>
</dbReference>
<dbReference type="Pfam" id="PF13230">
    <property type="entry name" value="GATase_4"/>
    <property type="match status" value="1"/>
</dbReference>
<evidence type="ECO:0000259" key="2">
    <source>
        <dbReference type="PROSITE" id="PS51278"/>
    </source>
</evidence>
<keyword evidence="1 3" id="KW-0315">Glutamine amidotransferase</keyword>
<dbReference type="CDD" id="cd01908">
    <property type="entry name" value="YafJ"/>
    <property type="match status" value="1"/>
</dbReference>
<protein>
    <submittedName>
        <fullName evidence="3">Class II glutamine amidotransferase</fullName>
    </submittedName>
</protein>
<evidence type="ECO:0000313" key="3">
    <source>
        <dbReference type="EMBL" id="URI06150.1"/>
    </source>
</evidence>
<dbReference type="PROSITE" id="PS51278">
    <property type="entry name" value="GATASE_TYPE_2"/>
    <property type="match status" value="1"/>
</dbReference>
<reference evidence="3" key="1">
    <citation type="submission" date="2022-05" db="EMBL/GenBank/DDBJ databases">
        <title>An RpoN-dependent PEP-CTERM gene is involved in floc formation of an Aquincola tertiaricarbonis strain.</title>
        <authorList>
            <person name="Qiu D."/>
            <person name="Xia M."/>
        </authorList>
    </citation>
    <scope>NUCLEOTIDE SEQUENCE</scope>
    <source>
        <strain evidence="3">RN12</strain>
    </source>
</reference>
<dbReference type="Proteomes" id="UP001056201">
    <property type="component" value="Chromosome 1"/>
</dbReference>
<gene>
    <name evidence="3" type="ORF">MW290_09440</name>
</gene>
<dbReference type="RefSeq" id="WP_250194414.1">
    <property type="nucleotide sequence ID" value="NZ_CP097635.1"/>
</dbReference>
<accession>A0ABY4S1T9</accession>
<evidence type="ECO:0000313" key="4">
    <source>
        <dbReference type="Proteomes" id="UP001056201"/>
    </source>
</evidence>
<organism evidence="3 4">
    <name type="scientific">Aquincola tertiaricarbonis</name>
    <dbReference type="NCBI Taxonomy" id="391953"/>
    <lineage>
        <taxon>Bacteria</taxon>
        <taxon>Pseudomonadati</taxon>
        <taxon>Pseudomonadota</taxon>
        <taxon>Betaproteobacteria</taxon>
        <taxon>Burkholderiales</taxon>
        <taxon>Sphaerotilaceae</taxon>
        <taxon>Aquincola</taxon>
    </lineage>
</organism>
<sequence length="269" mass="29176">MCQLLAINSNAPTAATFSFTGFSARGGATDHHADGWGMAFHDGQVPQVFHDAGRACDAPLAAFLRQHPLRARTVLAHVRKATQGAVGLANCHPFVREWRGRSWVFAHNGDLKGFRPPLDGSHLPLGQTDSEHAFCWLLQRLRQAFGGGHGPAPHWQALAPVLAELLPQISVHGTFNMLLTDGHALYAHGSTQLHWVARQHPFARAQLVDCDLELDLAGANGPDDRMVVVATQPLTRTEPWQAFGAGELRVFEQGRPVWQQATPALAAAA</sequence>
<proteinExistence type="predicted"/>
<dbReference type="Gene3D" id="3.60.20.10">
    <property type="entry name" value="Glutamine Phosphoribosylpyrophosphate, subunit 1, domain 1"/>
    <property type="match status" value="1"/>
</dbReference>
<keyword evidence="4" id="KW-1185">Reference proteome</keyword>